<accession>A0A645DD56</accession>
<organism evidence="1">
    <name type="scientific">bioreactor metagenome</name>
    <dbReference type="NCBI Taxonomy" id="1076179"/>
    <lineage>
        <taxon>unclassified sequences</taxon>
        <taxon>metagenomes</taxon>
        <taxon>ecological metagenomes</taxon>
    </lineage>
</organism>
<name>A0A645DD56_9ZZZZ</name>
<sequence>MRGGVIHLLFAREAPVADRREDFDLRIQRVAGYLDAHLVLSFAGAAVGDGDRALFLCAPYERLGDHRAREGRIERIDPLVYGVGLKRRPYEGVDEGLAEVHQVSFGSASRVGFRFYLLKVVGLLADVHRQRDNLIALIVEPGDRHRCVKPAAVSQYYFSFFLWCHHLKLLLNFVDIKKSSSLFLSEEGRANLPAVPPSLTYLSTSSCCALGCGIVIIFAKSAFSRWRFISVAE</sequence>
<dbReference type="EMBL" id="VSSQ01035155">
    <property type="protein sequence ID" value="MPM87306.1"/>
    <property type="molecule type" value="Genomic_DNA"/>
</dbReference>
<comment type="caution">
    <text evidence="1">The sequence shown here is derived from an EMBL/GenBank/DDBJ whole genome shotgun (WGS) entry which is preliminary data.</text>
</comment>
<reference evidence="1" key="1">
    <citation type="submission" date="2019-08" db="EMBL/GenBank/DDBJ databases">
        <authorList>
            <person name="Kucharzyk K."/>
            <person name="Murdoch R.W."/>
            <person name="Higgins S."/>
            <person name="Loffler F."/>
        </authorList>
    </citation>
    <scope>NUCLEOTIDE SEQUENCE</scope>
</reference>
<proteinExistence type="predicted"/>
<evidence type="ECO:0000313" key="1">
    <source>
        <dbReference type="EMBL" id="MPM87306.1"/>
    </source>
</evidence>
<gene>
    <name evidence="1" type="ORF">SDC9_134402</name>
</gene>
<dbReference type="AlphaFoldDB" id="A0A645DD56"/>
<protein>
    <submittedName>
        <fullName evidence="1">Uncharacterized protein</fullName>
    </submittedName>
</protein>